<keyword evidence="3" id="KW-0963">Cytoplasm</keyword>
<dbReference type="AlphaFoldDB" id="A0A8R7VBL7"/>
<keyword evidence="7" id="KW-0175">Coiled coil</keyword>
<dbReference type="InterPro" id="IPR026206">
    <property type="entry name" value="HAUS3"/>
</dbReference>
<sequence length="84" mass="10070">LPLARRRCRRPAEGPLEWLFQYEEAHPLLAWIFSCLRPSNVLSPSHLSQYEQLVEEGRLLEGSHSFIMPWKYRLKFPCCQDFFF</sequence>
<dbReference type="PANTHER" id="PTHR19378:SF0">
    <property type="entry name" value="HAUS AUGMIN-LIKE COMPLEX SUBUNIT 3"/>
    <property type="match status" value="1"/>
</dbReference>
<evidence type="ECO:0000313" key="11">
    <source>
        <dbReference type="EnsemblPlants" id="TuG1812G0700005466.01.T01"/>
    </source>
</evidence>
<comment type="subcellular location">
    <subcellularLocation>
        <location evidence="1">Cytoplasm</location>
        <location evidence="1">Cytoskeleton</location>
        <location evidence="1">Spindle</location>
    </subcellularLocation>
</comment>
<keyword evidence="9" id="KW-0131">Cell cycle</keyword>
<dbReference type="GO" id="GO:0031023">
    <property type="term" value="P:microtubule organizing center organization"/>
    <property type="evidence" value="ECO:0007669"/>
    <property type="project" value="TreeGrafter"/>
</dbReference>
<dbReference type="GO" id="GO:0051301">
    <property type="term" value="P:cell division"/>
    <property type="evidence" value="ECO:0007669"/>
    <property type="project" value="UniProtKB-KW"/>
</dbReference>
<reference evidence="12" key="1">
    <citation type="journal article" date="2013" name="Nature">
        <title>Draft genome of the wheat A-genome progenitor Triticum urartu.</title>
        <authorList>
            <person name="Ling H.Q."/>
            <person name="Zhao S."/>
            <person name="Liu D."/>
            <person name="Wang J."/>
            <person name="Sun H."/>
            <person name="Zhang C."/>
            <person name="Fan H."/>
            <person name="Li D."/>
            <person name="Dong L."/>
            <person name="Tao Y."/>
            <person name="Gao C."/>
            <person name="Wu H."/>
            <person name="Li Y."/>
            <person name="Cui Y."/>
            <person name="Guo X."/>
            <person name="Zheng S."/>
            <person name="Wang B."/>
            <person name="Yu K."/>
            <person name="Liang Q."/>
            <person name="Yang W."/>
            <person name="Lou X."/>
            <person name="Chen J."/>
            <person name="Feng M."/>
            <person name="Jian J."/>
            <person name="Zhang X."/>
            <person name="Luo G."/>
            <person name="Jiang Y."/>
            <person name="Liu J."/>
            <person name="Wang Z."/>
            <person name="Sha Y."/>
            <person name="Zhang B."/>
            <person name="Wu H."/>
            <person name="Tang D."/>
            <person name="Shen Q."/>
            <person name="Xue P."/>
            <person name="Zou S."/>
            <person name="Wang X."/>
            <person name="Liu X."/>
            <person name="Wang F."/>
            <person name="Yang Y."/>
            <person name="An X."/>
            <person name="Dong Z."/>
            <person name="Zhang K."/>
            <person name="Zhang X."/>
            <person name="Luo M.C."/>
            <person name="Dvorak J."/>
            <person name="Tong Y."/>
            <person name="Wang J."/>
            <person name="Yang H."/>
            <person name="Li Z."/>
            <person name="Wang D."/>
            <person name="Zhang A."/>
            <person name="Wang J."/>
        </authorList>
    </citation>
    <scope>NUCLEOTIDE SEQUENCE</scope>
    <source>
        <strain evidence="12">cv. G1812</strain>
    </source>
</reference>
<evidence type="ECO:0000313" key="12">
    <source>
        <dbReference type="Proteomes" id="UP000015106"/>
    </source>
</evidence>
<evidence type="ECO:0000256" key="1">
    <source>
        <dbReference type="ARBA" id="ARBA00004186"/>
    </source>
</evidence>
<accession>A0A8R7VBL7</accession>
<dbReference type="GO" id="GO:0072686">
    <property type="term" value="C:mitotic spindle"/>
    <property type="evidence" value="ECO:0007669"/>
    <property type="project" value="TreeGrafter"/>
</dbReference>
<evidence type="ECO:0000256" key="3">
    <source>
        <dbReference type="ARBA" id="ARBA00022490"/>
    </source>
</evidence>
<keyword evidence="12" id="KW-1185">Reference proteome</keyword>
<dbReference type="Pfam" id="PF14932">
    <property type="entry name" value="HAUS-augmin3"/>
    <property type="match status" value="1"/>
</dbReference>
<proteinExistence type="inferred from homology"/>
<name>A0A8R7VBL7_TRIUA</name>
<dbReference type="GO" id="GO:0005874">
    <property type="term" value="C:microtubule"/>
    <property type="evidence" value="ECO:0007669"/>
    <property type="project" value="UniProtKB-KW"/>
</dbReference>
<dbReference type="Proteomes" id="UP000015106">
    <property type="component" value="Chromosome 7"/>
</dbReference>
<evidence type="ECO:0000259" key="10">
    <source>
        <dbReference type="Pfam" id="PF14932"/>
    </source>
</evidence>
<dbReference type="GO" id="GO:0005815">
    <property type="term" value="C:microtubule organizing center"/>
    <property type="evidence" value="ECO:0007669"/>
    <property type="project" value="TreeGrafter"/>
</dbReference>
<evidence type="ECO:0000256" key="7">
    <source>
        <dbReference type="ARBA" id="ARBA00023054"/>
    </source>
</evidence>
<evidence type="ECO:0000256" key="8">
    <source>
        <dbReference type="ARBA" id="ARBA00023212"/>
    </source>
</evidence>
<keyword evidence="5" id="KW-0493">Microtubule</keyword>
<feature type="domain" description="HAUS augmin-like complex subunit 3 N-terminal" evidence="10">
    <location>
        <begin position="18"/>
        <end position="63"/>
    </location>
</feature>
<evidence type="ECO:0000256" key="4">
    <source>
        <dbReference type="ARBA" id="ARBA00022618"/>
    </source>
</evidence>
<evidence type="ECO:0000256" key="2">
    <source>
        <dbReference type="ARBA" id="ARBA00009645"/>
    </source>
</evidence>
<dbReference type="Gramene" id="TuG1812G0700005466.01.T01">
    <property type="protein sequence ID" value="TuG1812G0700005466.01.T01"/>
    <property type="gene ID" value="TuG1812G0700005466.01"/>
</dbReference>
<organism evidence="11 12">
    <name type="scientific">Triticum urartu</name>
    <name type="common">Red wild einkorn</name>
    <name type="synonym">Crithodium urartu</name>
    <dbReference type="NCBI Taxonomy" id="4572"/>
    <lineage>
        <taxon>Eukaryota</taxon>
        <taxon>Viridiplantae</taxon>
        <taxon>Streptophyta</taxon>
        <taxon>Embryophyta</taxon>
        <taxon>Tracheophyta</taxon>
        <taxon>Spermatophyta</taxon>
        <taxon>Magnoliopsida</taxon>
        <taxon>Liliopsida</taxon>
        <taxon>Poales</taxon>
        <taxon>Poaceae</taxon>
        <taxon>BOP clade</taxon>
        <taxon>Pooideae</taxon>
        <taxon>Triticodae</taxon>
        <taxon>Triticeae</taxon>
        <taxon>Triticinae</taxon>
        <taxon>Triticum</taxon>
    </lineage>
</organism>
<evidence type="ECO:0000256" key="6">
    <source>
        <dbReference type="ARBA" id="ARBA00022776"/>
    </source>
</evidence>
<keyword evidence="4" id="KW-0132">Cell division</keyword>
<reference evidence="11" key="3">
    <citation type="submission" date="2022-06" db="UniProtKB">
        <authorList>
            <consortium name="EnsemblPlants"/>
        </authorList>
    </citation>
    <scope>IDENTIFICATION</scope>
</reference>
<comment type="similarity">
    <text evidence="2">Belongs to the HAUS3 family.</text>
</comment>
<keyword evidence="6" id="KW-0498">Mitosis</keyword>
<dbReference type="PANTHER" id="PTHR19378">
    <property type="entry name" value="GOLGIN- RELATED"/>
    <property type="match status" value="1"/>
</dbReference>
<dbReference type="GO" id="GO:0070652">
    <property type="term" value="C:HAUS complex"/>
    <property type="evidence" value="ECO:0007669"/>
    <property type="project" value="InterPro"/>
</dbReference>
<evidence type="ECO:0000256" key="9">
    <source>
        <dbReference type="ARBA" id="ARBA00023306"/>
    </source>
</evidence>
<evidence type="ECO:0000256" key="5">
    <source>
        <dbReference type="ARBA" id="ARBA00022701"/>
    </source>
</evidence>
<keyword evidence="8" id="KW-0206">Cytoskeleton</keyword>
<dbReference type="InterPro" id="IPR032733">
    <property type="entry name" value="HAUS3_N"/>
</dbReference>
<dbReference type="EnsemblPlants" id="TuG1812G0700005466.01.T01">
    <property type="protein sequence ID" value="TuG1812G0700005466.01.T01"/>
    <property type="gene ID" value="TuG1812G0700005466.01"/>
</dbReference>
<reference evidence="11" key="2">
    <citation type="submission" date="2018-03" db="EMBL/GenBank/DDBJ databases">
        <title>The Triticum urartu genome reveals the dynamic nature of wheat genome evolution.</title>
        <authorList>
            <person name="Ling H."/>
            <person name="Ma B."/>
            <person name="Shi X."/>
            <person name="Liu H."/>
            <person name="Dong L."/>
            <person name="Sun H."/>
            <person name="Cao Y."/>
            <person name="Gao Q."/>
            <person name="Zheng S."/>
            <person name="Li Y."/>
            <person name="Yu Y."/>
            <person name="Du H."/>
            <person name="Qi M."/>
            <person name="Li Y."/>
            <person name="Yu H."/>
            <person name="Cui Y."/>
            <person name="Wang N."/>
            <person name="Chen C."/>
            <person name="Wu H."/>
            <person name="Zhao Y."/>
            <person name="Zhang J."/>
            <person name="Li Y."/>
            <person name="Zhou W."/>
            <person name="Zhang B."/>
            <person name="Hu W."/>
            <person name="Eijk M."/>
            <person name="Tang J."/>
            <person name="Witsenboer H."/>
            <person name="Zhao S."/>
            <person name="Li Z."/>
            <person name="Zhang A."/>
            <person name="Wang D."/>
            <person name="Liang C."/>
        </authorList>
    </citation>
    <scope>NUCLEOTIDE SEQUENCE [LARGE SCALE GENOMIC DNA]</scope>
    <source>
        <strain evidence="11">cv. G1812</strain>
    </source>
</reference>
<dbReference type="GO" id="GO:0051225">
    <property type="term" value="P:spindle assembly"/>
    <property type="evidence" value="ECO:0007669"/>
    <property type="project" value="InterPro"/>
</dbReference>
<protein>
    <recommendedName>
        <fullName evidence="10">HAUS augmin-like complex subunit 3 N-terminal domain-containing protein</fullName>
    </recommendedName>
</protein>